<reference evidence="2 3" key="1">
    <citation type="submission" date="2020-03" db="EMBL/GenBank/DDBJ databases">
        <title>Draft genome sequence of environmentally isolated cultures.</title>
        <authorList>
            <person name="Wilson H.S."/>
            <person name="De Leon M.E."/>
        </authorList>
    </citation>
    <scope>NUCLEOTIDE SEQUENCE [LARGE SCALE GENOMIC DNA]</scope>
    <source>
        <strain evidence="2 3">HSC-31F16</strain>
    </source>
</reference>
<gene>
    <name evidence="2" type="ORF">HA052_20860</name>
</gene>
<dbReference type="RefSeq" id="WP_166453415.1">
    <property type="nucleotide sequence ID" value="NZ_JAAOMA010000038.1"/>
</dbReference>
<proteinExistence type="predicted"/>
<evidence type="ECO:0000313" key="3">
    <source>
        <dbReference type="Proteomes" id="UP001515641"/>
    </source>
</evidence>
<dbReference type="InterPro" id="IPR009826">
    <property type="entry name" value="DNA_circ_N"/>
</dbReference>
<feature type="domain" description="DNA circulation N-terminal" evidence="1">
    <location>
        <begin position="42"/>
        <end position="126"/>
    </location>
</feature>
<keyword evidence="3" id="KW-1185">Reference proteome</keyword>
<dbReference type="PANTHER" id="PTHR37829">
    <property type="entry name" value="PHAGE-LIKE ELEMENT PBSX PROTEIN XKDT"/>
    <property type="match status" value="1"/>
</dbReference>
<protein>
    <submittedName>
        <fullName evidence="2">Multidrug DMT transporter</fullName>
    </submittedName>
</protein>
<accession>A0ABX0L9E5</accession>
<dbReference type="Pfam" id="PF07157">
    <property type="entry name" value="DNA_circ_N"/>
    <property type="match status" value="1"/>
</dbReference>
<comment type="caution">
    <text evidence="2">The sequence shown here is derived from an EMBL/GenBank/DDBJ whole genome shotgun (WGS) entry which is preliminary data.</text>
</comment>
<dbReference type="EMBL" id="JAAOMA010000038">
    <property type="protein sequence ID" value="NHR07643.1"/>
    <property type="molecule type" value="Genomic_DNA"/>
</dbReference>
<evidence type="ECO:0000313" key="2">
    <source>
        <dbReference type="EMBL" id="NHR07643.1"/>
    </source>
</evidence>
<dbReference type="PANTHER" id="PTHR37829:SF3">
    <property type="entry name" value="PROTEIN JAYE-RELATED"/>
    <property type="match status" value="1"/>
</dbReference>
<dbReference type="Proteomes" id="UP001515641">
    <property type="component" value="Unassembled WGS sequence"/>
</dbReference>
<sequence length="481" mass="50295">MSFQDVLNGVQQAAGTVSGVMSAAGRLLDALGLGAPSYQDQVRPASFRGIPFAVLASEGSFGRRNAIHEYPNRDTVWVEDMGRAARKISLIGFLVGDDVIQQRDQLIAAAETEDMGELVHPTLGTMFVSLITLRVTEKWDSGRVFEIALSFVESGLKEFPSDTTDTASDVLGAVGDANLATAADFLHQVADAVKQGIAIVQQVVNTVTKWVGIVKNVINAARNLYNAVRSIPGTFGRFHGLLDSGSSSVAAPRNATATAVAVRLAIAQGTQARATVANNLSSMSLAAGALSSSSSTINAFSSSVQTVVSSVLSACTSPLDGINALTQLAQFTPPVLAQDSSPIGQAMTAAQNATAALLRRSAVIGVCQASASYQPASYEGAAAMRARVTTLLDVEIQSAADQGLDATYLALRRLRAAVVADLTARGGKLSRMTTVSTPVPVPALLLAQRLYRDPARADELVQQADPIHPAFMPVSFKALAQ</sequence>
<dbReference type="InterPro" id="IPR052399">
    <property type="entry name" value="Phage_Baseplate_Assmbl_Protein"/>
</dbReference>
<evidence type="ECO:0000259" key="1">
    <source>
        <dbReference type="Pfam" id="PF07157"/>
    </source>
</evidence>
<organism evidence="2 3">
    <name type="scientific">Chromobacterium fluminis</name>
    <dbReference type="NCBI Taxonomy" id="3044269"/>
    <lineage>
        <taxon>Bacteria</taxon>
        <taxon>Pseudomonadati</taxon>
        <taxon>Pseudomonadota</taxon>
        <taxon>Betaproteobacteria</taxon>
        <taxon>Neisseriales</taxon>
        <taxon>Chromobacteriaceae</taxon>
        <taxon>Chromobacterium</taxon>
    </lineage>
</organism>
<name>A0ABX0L9E5_9NEIS</name>